<evidence type="ECO:0000313" key="2">
    <source>
        <dbReference type="EMBL" id="PBK59038.1"/>
    </source>
</evidence>
<organism evidence="2 3">
    <name type="scientific">Armillaria solidipes</name>
    <dbReference type="NCBI Taxonomy" id="1076256"/>
    <lineage>
        <taxon>Eukaryota</taxon>
        <taxon>Fungi</taxon>
        <taxon>Dikarya</taxon>
        <taxon>Basidiomycota</taxon>
        <taxon>Agaricomycotina</taxon>
        <taxon>Agaricomycetes</taxon>
        <taxon>Agaricomycetidae</taxon>
        <taxon>Agaricales</taxon>
        <taxon>Marasmiineae</taxon>
        <taxon>Physalacriaceae</taxon>
        <taxon>Armillaria</taxon>
    </lineage>
</organism>
<evidence type="ECO:0000313" key="3">
    <source>
        <dbReference type="Proteomes" id="UP000218334"/>
    </source>
</evidence>
<protein>
    <recommendedName>
        <fullName evidence="1">DUF4470 domain-containing protein</fullName>
    </recommendedName>
</protein>
<feature type="domain" description="DUF4470" evidence="1">
    <location>
        <begin position="55"/>
        <end position="159"/>
    </location>
</feature>
<dbReference type="AlphaFoldDB" id="A0A2H3AZ47"/>
<dbReference type="InterPro" id="IPR027974">
    <property type="entry name" value="DUF4470"/>
</dbReference>
<gene>
    <name evidence="2" type="ORF">ARMSODRAFT_899806</name>
</gene>
<keyword evidence="3" id="KW-1185">Reference proteome</keyword>
<dbReference type="Proteomes" id="UP000218334">
    <property type="component" value="Unassembled WGS sequence"/>
</dbReference>
<dbReference type="Pfam" id="PF14737">
    <property type="entry name" value="DUF4470"/>
    <property type="match status" value="1"/>
</dbReference>
<proteinExistence type="predicted"/>
<reference evidence="3" key="1">
    <citation type="journal article" date="2017" name="Nat. Ecol. Evol.">
        <title>Genome expansion and lineage-specific genetic innovations in the forest pathogenic fungi Armillaria.</title>
        <authorList>
            <person name="Sipos G."/>
            <person name="Prasanna A.N."/>
            <person name="Walter M.C."/>
            <person name="O'Connor E."/>
            <person name="Balint B."/>
            <person name="Krizsan K."/>
            <person name="Kiss B."/>
            <person name="Hess J."/>
            <person name="Varga T."/>
            <person name="Slot J."/>
            <person name="Riley R."/>
            <person name="Boka B."/>
            <person name="Rigling D."/>
            <person name="Barry K."/>
            <person name="Lee J."/>
            <person name="Mihaltcheva S."/>
            <person name="LaButti K."/>
            <person name="Lipzen A."/>
            <person name="Waldron R."/>
            <person name="Moloney N.M."/>
            <person name="Sperisen C."/>
            <person name="Kredics L."/>
            <person name="Vagvoelgyi C."/>
            <person name="Patrignani A."/>
            <person name="Fitzpatrick D."/>
            <person name="Nagy I."/>
            <person name="Doyle S."/>
            <person name="Anderson J.B."/>
            <person name="Grigoriev I.V."/>
            <person name="Gueldener U."/>
            <person name="Muensterkoetter M."/>
            <person name="Nagy L.G."/>
        </authorList>
    </citation>
    <scope>NUCLEOTIDE SEQUENCE [LARGE SCALE GENOMIC DNA]</scope>
    <source>
        <strain evidence="3">28-4</strain>
    </source>
</reference>
<evidence type="ECO:0000259" key="1">
    <source>
        <dbReference type="Pfam" id="PF14737"/>
    </source>
</evidence>
<name>A0A2H3AZ47_9AGAR</name>
<sequence>MDDALNSVTDCKHPMNSGSWSPAWVKEKREPAFMIGDPKAAGLDTKQDFGMGMNLWGNMASIDVINVESNEGADGIRDKDLSLAFIGMSAFSSCGDLRNVVRTINRLPKNYSRKIKIVLNNKNPMVVCRNLIILSILGIMPDVEEAAEHALHVWYSVFLPPSYQTRIAQVIVQGPTFQLESFEGTRDCTDVFFSLLKPNDIESAAAREALNRTMNTPERIGYREQQYASLRPSHRATLDAWRRSGMLLPFGATSGCFSTPNRWIFSPVRDLLLDDAANPLQGWR</sequence>
<dbReference type="EMBL" id="KZ293515">
    <property type="protein sequence ID" value="PBK59038.1"/>
    <property type="molecule type" value="Genomic_DNA"/>
</dbReference>
<accession>A0A2H3AZ47</accession>